<evidence type="ECO:0000313" key="3">
    <source>
        <dbReference type="Proteomes" id="UP000194873"/>
    </source>
</evidence>
<reference evidence="2 3" key="1">
    <citation type="submission" date="2017-01" db="EMBL/GenBank/DDBJ databases">
        <title>A new Hymenobacter.</title>
        <authorList>
            <person name="Liang Y."/>
            <person name="Feng F."/>
        </authorList>
    </citation>
    <scope>NUCLEOTIDE SEQUENCE [LARGE SCALE GENOMIC DNA]</scope>
    <source>
        <strain evidence="2">MIMBbqt21</strain>
    </source>
</reference>
<gene>
    <name evidence="2" type="ORF">BXP70_21820</name>
</gene>
<feature type="domain" description="DOT1" evidence="1">
    <location>
        <begin position="150"/>
        <end position="213"/>
    </location>
</feature>
<sequence>MVTRKIQADLEAIERNATLYQELNFNNRVEVLDTLEFHVFDRITGLLQASNFPTELLLLQQRAEAVKRQLEAIDATLFQRLREDIQMGHCRGASLLALINTYVGRGAGGEQAQAEIGYDNLDVFTNGLFPDLAFPSETQEREPEMVFYQKTPARIIFELVEKAQLTSADVLYDLGSGLGHVPILVNLLSGAATKGVEVEPAYCAYASACAAELNLPRVTFIQADARTADYSDGTVFFLYTPFAGRMLQQVLDRLRAEAQGRSIRLFTYGPCTLHLAQQDWLQCVDPAAIDLYKLAEFRSVTE</sequence>
<proteinExistence type="predicted"/>
<dbReference type="InterPro" id="IPR025789">
    <property type="entry name" value="DOT1_dom"/>
</dbReference>
<dbReference type="SUPFAM" id="SSF53335">
    <property type="entry name" value="S-adenosyl-L-methionine-dependent methyltransferases"/>
    <property type="match status" value="1"/>
</dbReference>
<keyword evidence="3" id="KW-1185">Reference proteome</keyword>
<evidence type="ECO:0000313" key="2">
    <source>
        <dbReference type="EMBL" id="OUJ71397.1"/>
    </source>
</evidence>
<dbReference type="OrthoDB" id="5495550at2"/>
<accession>A0A243W8P7</accession>
<dbReference type="CDD" id="cd02440">
    <property type="entry name" value="AdoMet_MTases"/>
    <property type="match status" value="1"/>
</dbReference>
<dbReference type="EMBL" id="MTSE01000016">
    <property type="protein sequence ID" value="OUJ71397.1"/>
    <property type="molecule type" value="Genomic_DNA"/>
</dbReference>
<dbReference type="Gene3D" id="3.40.50.150">
    <property type="entry name" value="Vaccinia Virus protein VP39"/>
    <property type="match status" value="1"/>
</dbReference>
<comment type="caution">
    <text evidence="2">The sequence shown here is derived from an EMBL/GenBank/DDBJ whole genome shotgun (WGS) entry which is preliminary data.</text>
</comment>
<dbReference type="RefSeq" id="WP_086596239.1">
    <property type="nucleotide sequence ID" value="NZ_MTSE01000016.1"/>
</dbReference>
<dbReference type="AlphaFoldDB" id="A0A243W8P7"/>
<dbReference type="Pfam" id="PF08123">
    <property type="entry name" value="DOT1"/>
    <property type="match status" value="1"/>
</dbReference>
<organism evidence="2 3">
    <name type="scientific">Hymenobacter crusticola</name>
    <dbReference type="NCBI Taxonomy" id="1770526"/>
    <lineage>
        <taxon>Bacteria</taxon>
        <taxon>Pseudomonadati</taxon>
        <taxon>Bacteroidota</taxon>
        <taxon>Cytophagia</taxon>
        <taxon>Cytophagales</taxon>
        <taxon>Hymenobacteraceae</taxon>
        <taxon>Hymenobacter</taxon>
    </lineage>
</organism>
<dbReference type="InterPro" id="IPR029063">
    <property type="entry name" value="SAM-dependent_MTases_sf"/>
</dbReference>
<evidence type="ECO:0000259" key="1">
    <source>
        <dbReference type="Pfam" id="PF08123"/>
    </source>
</evidence>
<dbReference type="Proteomes" id="UP000194873">
    <property type="component" value="Unassembled WGS sequence"/>
</dbReference>
<protein>
    <recommendedName>
        <fullName evidence="1">DOT1 domain-containing protein</fullName>
    </recommendedName>
</protein>
<name>A0A243W8P7_9BACT</name>
<dbReference type="GO" id="GO:0031151">
    <property type="term" value="F:histone H3K79 methyltransferase activity"/>
    <property type="evidence" value="ECO:0007669"/>
    <property type="project" value="InterPro"/>
</dbReference>